<dbReference type="InterPro" id="IPR053146">
    <property type="entry name" value="QDO-like"/>
</dbReference>
<dbReference type="Proteomes" id="UP001272987">
    <property type="component" value="Unassembled WGS sequence"/>
</dbReference>
<evidence type="ECO:0000259" key="1">
    <source>
        <dbReference type="Pfam" id="PF07883"/>
    </source>
</evidence>
<dbReference type="RefSeq" id="WP_010351202.1">
    <property type="nucleotide sequence ID" value="NZ_BCMK01000102.1"/>
</dbReference>
<dbReference type="InterPro" id="IPR011051">
    <property type="entry name" value="RmlC_Cupin_sf"/>
</dbReference>
<dbReference type="EMBL" id="JARAWC010000016">
    <property type="protein sequence ID" value="MDX2962604.1"/>
    <property type="molecule type" value="Genomic_DNA"/>
</dbReference>
<dbReference type="Pfam" id="PF07883">
    <property type="entry name" value="Cupin_2"/>
    <property type="match status" value="1"/>
</dbReference>
<dbReference type="EMBL" id="JARAWP010000012">
    <property type="protein sequence ID" value="MDX3020517.1"/>
    <property type="molecule type" value="Genomic_DNA"/>
</dbReference>
<dbReference type="InterPro" id="IPR013096">
    <property type="entry name" value="Cupin_2"/>
</dbReference>
<dbReference type="PANTHER" id="PTHR36440">
    <property type="entry name" value="PUTATIVE (AFU_ORTHOLOGUE AFUA_8G07350)-RELATED"/>
    <property type="match status" value="1"/>
</dbReference>
<protein>
    <submittedName>
        <fullName evidence="2">Cupin domain-containing protein</fullName>
    </submittedName>
</protein>
<organism evidence="2 5">
    <name type="scientific">Streptomyces acidiscabies</name>
    <dbReference type="NCBI Taxonomy" id="42234"/>
    <lineage>
        <taxon>Bacteria</taxon>
        <taxon>Bacillati</taxon>
        <taxon>Actinomycetota</taxon>
        <taxon>Actinomycetes</taxon>
        <taxon>Kitasatosporales</taxon>
        <taxon>Streptomycetaceae</taxon>
        <taxon>Streptomyces</taxon>
    </lineage>
</organism>
<accession>A0AAP6BDD2</accession>
<keyword evidence="4" id="KW-1185">Reference proteome</keyword>
<dbReference type="Gene3D" id="2.60.120.10">
    <property type="entry name" value="Jelly Rolls"/>
    <property type="match status" value="1"/>
</dbReference>
<dbReference type="PANTHER" id="PTHR36440:SF1">
    <property type="entry name" value="PUTATIVE (AFU_ORTHOLOGUE AFUA_8G07350)-RELATED"/>
    <property type="match status" value="1"/>
</dbReference>
<evidence type="ECO:0000313" key="4">
    <source>
        <dbReference type="Proteomes" id="UP001272987"/>
    </source>
</evidence>
<dbReference type="GeneID" id="69805325"/>
<comment type="caution">
    <text evidence="2">The sequence shown here is derived from an EMBL/GenBank/DDBJ whole genome shotgun (WGS) entry which is preliminary data.</text>
</comment>
<proteinExistence type="predicted"/>
<dbReference type="InterPro" id="IPR014710">
    <property type="entry name" value="RmlC-like_jellyroll"/>
</dbReference>
<gene>
    <name evidence="2" type="ORF">PV399_23245</name>
    <name evidence="3" type="ORF">PV666_21880</name>
</gene>
<sequence length="153" mass="16650">MSTDRFIYLSQGESRPTRVPVAPEFAVKARSEDTGGGFSVLEVTVGGELPLHIHHNDDEVLYMLEGEIEATFDGRVYTAKPGDFMLLPRGIPHAVRPASDVAPRLLQVSSPGGFEHFAEDLVENFGSLHETDDPQAVLELAGKHGITFVHTPS</sequence>
<evidence type="ECO:0000313" key="5">
    <source>
        <dbReference type="Proteomes" id="UP001282288"/>
    </source>
</evidence>
<dbReference type="SUPFAM" id="SSF51182">
    <property type="entry name" value="RmlC-like cupins"/>
    <property type="match status" value="1"/>
</dbReference>
<dbReference type="Proteomes" id="UP001282288">
    <property type="component" value="Unassembled WGS sequence"/>
</dbReference>
<evidence type="ECO:0000313" key="3">
    <source>
        <dbReference type="EMBL" id="MDX3020517.1"/>
    </source>
</evidence>
<name>A0AAP6BDD2_9ACTN</name>
<feature type="domain" description="Cupin type-2" evidence="1">
    <location>
        <begin position="41"/>
        <end position="105"/>
    </location>
</feature>
<evidence type="ECO:0000313" key="2">
    <source>
        <dbReference type="EMBL" id="MDX2962604.1"/>
    </source>
</evidence>
<dbReference type="AlphaFoldDB" id="A0AAP6BDD2"/>
<reference evidence="2 4" key="1">
    <citation type="journal article" date="2023" name="Microb. Genom.">
        <title>Mesoterricola silvestris gen. nov., sp. nov., Mesoterricola sediminis sp. nov., Geothrix oryzae sp. nov., Geothrix edaphica sp. nov., Geothrix rubra sp. nov., and Geothrix limicola sp. nov., six novel members of Acidobacteriota isolated from soils.</title>
        <authorList>
            <person name="Weisberg A.J."/>
            <person name="Pearce E."/>
            <person name="Kramer C.G."/>
            <person name="Chang J.H."/>
            <person name="Clarke C.R."/>
        </authorList>
    </citation>
    <scope>NUCLEOTIDE SEQUENCE</scope>
    <source>
        <strain evidence="3 4">NB05-1H</strain>
        <strain evidence="2">NRRL_B-16521</strain>
    </source>
</reference>